<gene>
    <name evidence="1" type="ORF">CJF43_12355</name>
</gene>
<sequence>MRSVAYHRLRAEDEPAARISRRVLGATGFLQQQWDPRLSAQVAAGKATRANISRLCSLSGRALHIDSVDAGWRIVLAGSAGQPVESWDSRGSRQRHQYDGLLRPVAVFEHGVDEARERCVERLDYGPATAEQAAHNRCGRLLRHDDPAGSLAIDDYELFGAVTGQSRRLLQVDTPVDWPQPQGLRELKLTRERFVSSWQHDALGGLQAMTDAKGNRRWWQYDVDGALARIGLVLSSSSSKLLLDRRVYNAMGQVTSEQVGSAMLNVARYDATTGNLQQLTTKRTHYHHSTLQDLAYDYDRVGNVRSIRDAAQPGTWSGNARINATSAFEYDSLYQLIKATGRENARNSGLVGLPGMFLFGSTQDDLWRNYTRHYQYDAGGNLLQMQHVPSSGQGYTRRMSVAARSNHSVPQGHGTGFDRCGNQQTLVPGQVMSWNLRNQLMQVTRVVREGGDPDDEAYTYDAGGQRVLKRSTSRTPTRTRLREVIYLPGLEIRRDHATGQWLNVVVVQAGQVMVNALQWEQGRPAGVEDEQLRFSLEDQAGSCTLELDEQANLIAHEGYYPYGASAWWAAKSAIEASFRTIRYSGKERDATGLYYFGYRYYAPWLQRWINPDPGGDVDGLNLYTMVSNNPMTRVDPDGRAASTMAQRVSLGLQAVAFFTLVGLGAGFLLDSPVTGAAGGALLGAALLAAVVYEGYGNARRRALNTPAEISAQDVAQWLSRQAIDIAESRGLNHEETNRLVNFFYEHHQDNQLLSVAAHTTKEGKIYGFVGPQLSTHMANKMMTTGLPLGKEMRQLGYKNISLRDPVRARDDAPSTAAGASQFEVQAVTGLAKRKVSKAVVPAARTESHIGAVLAPTEPFNADIGAVEHLMAGREGRIIALTLGHLSEGRMGAVHWHRYQDEGGLWSADLHGYPGGGTGRGAMRLMLRHLSGLRYRVVGVRNPHR</sequence>
<dbReference type="PANTHER" id="PTHR32305">
    <property type="match status" value="1"/>
</dbReference>
<dbReference type="InterPro" id="IPR022385">
    <property type="entry name" value="Rhs_assc_core"/>
</dbReference>
<dbReference type="Proteomes" id="UP000216113">
    <property type="component" value="Unassembled WGS sequence"/>
</dbReference>
<protein>
    <submittedName>
        <fullName evidence="1">Uncharacterized protein</fullName>
    </submittedName>
</protein>
<dbReference type="AlphaFoldDB" id="A0A266LW96"/>
<dbReference type="NCBIfam" id="TIGR03696">
    <property type="entry name" value="Rhs_assc_core"/>
    <property type="match status" value="1"/>
</dbReference>
<reference evidence="1 2" key="1">
    <citation type="submission" date="2017-08" db="EMBL/GenBank/DDBJ databases">
        <title>Genomic and metabolic characterisation of spoilage-associated Pseudomonas species.</title>
        <authorList>
            <person name="Stanborough T."/>
            <person name="Fegan N."/>
            <person name="Powell S.M."/>
            <person name="Singh T."/>
            <person name="Tamplin M.L."/>
            <person name="Chandry P.S."/>
        </authorList>
    </citation>
    <scope>NUCLEOTIDE SEQUENCE [LARGE SCALE GENOMIC DNA]</scope>
    <source>
        <strain evidence="1 2">F1820</strain>
    </source>
</reference>
<accession>A0A266LW96</accession>
<proteinExistence type="predicted"/>
<organism evidence="1 2">
    <name type="scientific">Pseudomonas fragi</name>
    <dbReference type="NCBI Taxonomy" id="296"/>
    <lineage>
        <taxon>Bacteria</taxon>
        <taxon>Pseudomonadati</taxon>
        <taxon>Pseudomonadota</taxon>
        <taxon>Gammaproteobacteria</taxon>
        <taxon>Pseudomonadales</taxon>
        <taxon>Pseudomonadaceae</taxon>
        <taxon>Pseudomonas</taxon>
    </lineage>
</organism>
<evidence type="ECO:0000313" key="1">
    <source>
        <dbReference type="EMBL" id="OZY41545.1"/>
    </source>
</evidence>
<dbReference type="EMBL" id="NQKL01000008">
    <property type="protein sequence ID" value="OZY41545.1"/>
    <property type="molecule type" value="Genomic_DNA"/>
</dbReference>
<dbReference type="Gene3D" id="2.180.10.10">
    <property type="entry name" value="RHS repeat-associated core"/>
    <property type="match status" value="1"/>
</dbReference>
<evidence type="ECO:0000313" key="2">
    <source>
        <dbReference type="Proteomes" id="UP000216113"/>
    </source>
</evidence>
<dbReference type="InterPro" id="IPR050708">
    <property type="entry name" value="T6SS_VgrG/RHS"/>
</dbReference>
<name>A0A266LW96_PSEFR</name>
<dbReference type="RefSeq" id="WP_095029424.1">
    <property type="nucleotide sequence ID" value="NZ_NQKL01000008.1"/>
</dbReference>
<dbReference type="PANTHER" id="PTHR32305:SF15">
    <property type="entry name" value="PROTEIN RHSA-RELATED"/>
    <property type="match status" value="1"/>
</dbReference>
<comment type="caution">
    <text evidence="1">The sequence shown here is derived from an EMBL/GenBank/DDBJ whole genome shotgun (WGS) entry which is preliminary data.</text>
</comment>